<dbReference type="CDD" id="cd00071">
    <property type="entry name" value="GMPK"/>
    <property type="match status" value="1"/>
</dbReference>
<evidence type="ECO:0000256" key="2">
    <source>
        <dbReference type="ARBA" id="ARBA00004496"/>
    </source>
</evidence>
<dbReference type="AlphaFoldDB" id="A0A3B1DN14"/>
<dbReference type="EC" id="2.7.4.8" evidence="4"/>
<keyword evidence="9 14" id="KW-0418">Kinase</keyword>
<evidence type="ECO:0000256" key="5">
    <source>
        <dbReference type="ARBA" id="ARBA00016296"/>
    </source>
</evidence>
<dbReference type="PANTHER" id="PTHR23117">
    <property type="entry name" value="GUANYLATE KINASE-RELATED"/>
    <property type="match status" value="1"/>
</dbReference>
<reference evidence="14" key="1">
    <citation type="submission" date="2018-06" db="EMBL/GenBank/DDBJ databases">
        <authorList>
            <person name="Zhirakovskaya E."/>
        </authorList>
    </citation>
    <scope>NUCLEOTIDE SEQUENCE</scope>
</reference>
<evidence type="ECO:0000256" key="3">
    <source>
        <dbReference type="ARBA" id="ARBA00005790"/>
    </source>
</evidence>
<accession>A0A3B1DN14</accession>
<evidence type="ECO:0000256" key="7">
    <source>
        <dbReference type="ARBA" id="ARBA00022679"/>
    </source>
</evidence>
<gene>
    <name evidence="14" type="ORF">MNBD_UNCLBAC01-543</name>
</gene>
<dbReference type="SUPFAM" id="SSF52540">
    <property type="entry name" value="P-loop containing nucleoside triphosphate hydrolases"/>
    <property type="match status" value="1"/>
</dbReference>
<dbReference type="InterPro" id="IPR020590">
    <property type="entry name" value="Guanylate_kinase_CS"/>
</dbReference>
<protein>
    <recommendedName>
        <fullName evidence="5">Guanylate kinase</fullName>
        <ecNumber evidence="4">2.7.4.8</ecNumber>
    </recommendedName>
    <alternativeName>
        <fullName evidence="11">GMP kinase</fullName>
    </alternativeName>
</protein>
<organism evidence="14">
    <name type="scientific">hydrothermal vent metagenome</name>
    <dbReference type="NCBI Taxonomy" id="652676"/>
    <lineage>
        <taxon>unclassified sequences</taxon>
        <taxon>metagenomes</taxon>
        <taxon>ecological metagenomes</taxon>
    </lineage>
</organism>
<dbReference type="NCBIfam" id="TIGR03263">
    <property type="entry name" value="guanyl_kin"/>
    <property type="match status" value="1"/>
</dbReference>
<evidence type="ECO:0000256" key="4">
    <source>
        <dbReference type="ARBA" id="ARBA00012961"/>
    </source>
</evidence>
<dbReference type="PROSITE" id="PS00856">
    <property type="entry name" value="GUANYLATE_KINASE_1"/>
    <property type="match status" value="1"/>
</dbReference>
<evidence type="ECO:0000256" key="10">
    <source>
        <dbReference type="ARBA" id="ARBA00022840"/>
    </source>
</evidence>
<evidence type="ECO:0000256" key="8">
    <source>
        <dbReference type="ARBA" id="ARBA00022741"/>
    </source>
</evidence>
<proteinExistence type="inferred from homology"/>
<evidence type="ECO:0000256" key="11">
    <source>
        <dbReference type="ARBA" id="ARBA00030128"/>
    </source>
</evidence>
<name>A0A3B1DN14_9ZZZZ</name>
<dbReference type="Gene3D" id="3.40.50.300">
    <property type="entry name" value="P-loop containing nucleotide triphosphate hydrolases"/>
    <property type="match status" value="2"/>
</dbReference>
<keyword evidence="10" id="KW-0067">ATP-binding</keyword>
<dbReference type="GO" id="GO:0004385">
    <property type="term" value="F:GMP kinase activity"/>
    <property type="evidence" value="ECO:0007669"/>
    <property type="project" value="UniProtKB-EC"/>
</dbReference>
<evidence type="ECO:0000256" key="12">
    <source>
        <dbReference type="ARBA" id="ARBA00048594"/>
    </source>
</evidence>
<dbReference type="PANTHER" id="PTHR23117:SF13">
    <property type="entry name" value="GUANYLATE KINASE"/>
    <property type="match status" value="1"/>
</dbReference>
<comment type="subcellular location">
    <subcellularLocation>
        <location evidence="2">Cytoplasm</location>
    </subcellularLocation>
</comment>
<keyword evidence="8" id="KW-0547">Nucleotide-binding</keyword>
<dbReference type="EMBL" id="UOGJ01000129">
    <property type="protein sequence ID" value="VAX37484.1"/>
    <property type="molecule type" value="Genomic_DNA"/>
</dbReference>
<dbReference type="HAMAP" id="MF_00328">
    <property type="entry name" value="Guanylate_kinase"/>
    <property type="match status" value="1"/>
</dbReference>
<evidence type="ECO:0000313" key="14">
    <source>
        <dbReference type="EMBL" id="VAX37484.1"/>
    </source>
</evidence>
<evidence type="ECO:0000256" key="1">
    <source>
        <dbReference type="ARBA" id="ARBA00003531"/>
    </source>
</evidence>
<feature type="domain" description="Guanylate kinase-like" evidence="13">
    <location>
        <begin position="4"/>
        <end position="182"/>
    </location>
</feature>
<evidence type="ECO:0000256" key="9">
    <source>
        <dbReference type="ARBA" id="ARBA00022777"/>
    </source>
</evidence>
<comment type="similarity">
    <text evidence="3">Belongs to the guanylate kinase family.</text>
</comment>
<keyword evidence="6" id="KW-0963">Cytoplasm</keyword>
<dbReference type="GO" id="GO:0005524">
    <property type="term" value="F:ATP binding"/>
    <property type="evidence" value="ECO:0007669"/>
    <property type="project" value="UniProtKB-KW"/>
</dbReference>
<dbReference type="PROSITE" id="PS50052">
    <property type="entry name" value="GUANYLATE_KINASE_2"/>
    <property type="match status" value="1"/>
</dbReference>
<dbReference type="InterPro" id="IPR008144">
    <property type="entry name" value="Guanylate_kin-like_dom"/>
</dbReference>
<dbReference type="Gene3D" id="3.30.63.10">
    <property type="entry name" value="Guanylate Kinase phosphate binding domain"/>
    <property type="match status" value="1"/>
</dbReference>
<dbReference type="InterPro" id="IPR027417">
    <property type="entry name" value="P-loop_NTPase"/>
</dbReference>
<dbReference type="FunFam" id="3.30.63.10:FF:000005">
    <property type="entry name" value="Guanylate kinase"/>
    <property type="match status" value="1"/>
</dbReference>
<dbReference type="InterPro" id="IPR017665">
    <property type="entry name" value="Guanylate_kinase"/>
</dbReference>
<dbReference type="SMART" id="SM00072">
    <property type="entry name" value="GuKc"/>
    <property type="match status" value="1"/>
</dbReference>
<sequence length="192" mass="21874">MKKGKVFILSGPSGSGKTTLYKKLLATQKNLVKSISVTTRAQRPGEKHGRDYFFVSKKMFLYKRRAGHFLESEKVFDNYYGTPGKGVGELLKSGKNTLLCIDVKGAKTVCRKFPEAVTIFIKTRTLQELKRRLKGRGSEDKKTVRLRLGVAKEELGEAKHYQYIVVNEDLNIASKELENIVEKEIFDKKRKL</sequence>
<dbReference type="Pfam" id="PF00625">
    <property type="entry name" value="Guanylate_kin"/>
    <property type="match status" value="1"/>
</dbReference>
<evidence type="ECO:0000256" key="6">
    <source>
        <dbReference type="ARBA" id="ARBA00022490"/>
    </source>
</evidence>
<comment type="catalytic activity">
    <reaction evidence="12">
        <text>GMP + ATP = GDP + ADP</text>
        <dbReference type="Rhea" id="RHEA:20780"/>
        <dbReference type="ChEBI" id="CHEBI:30616"/>
        <dbReference type="ChEBI" id="CHEBI:58115"/>
        <dbReference type="ChEBI" id="CHEBI:58189"/>
        <dbReference type="ChEBI" id="CHEBI:456216"/>
        <dbReference type="EC" id="2.7.4.8"/>
    </reaction>
</comment>
<dbReference type="InterPro" id="IPR008145">
    <property type="entry name" value="GK/Ca_channel_bsu"/>
</dbReference>
<evidence type="ECO:0000259" key="13">
    <source>
        <dbReference type="PROSITE" id="PS50052"/>
    </source>
</evidence>
<comment type="function">
    <text evidence="1">Essential for recycling GMP and indirectly, cGMP.</text>
</comment>
<keyword evidence="7 14" id="KW-0808">Transferase</keyword>
<dbReference type="GO" id="GO:0005829">
    <property type="term" value="C:cytosol"/>
    <property type="evidence" value="ECO:0007669"/>
    <property type="project" value="TreeGrafter"/>
</dbReference>